<dbReference type="PANTHER" id="PTHR45628:SF9">
    <property type="entry name" value="VOLTAGE-DEPENDENT L-TYPE CALCIUM CHANNEL SUBUNIT ALPHA-1S"/>
    <property type="match status" value="1"/>
</dbReference>
<evidence type="ECO:0000256" key="8">
    <source>
        <dbReference type="ARBA" id="ARBA00022882"/>
    </source>
</evidence>
<evidence type="ECO:0000259" key="15">
    <source>
        <dbReference type="Pfam" id="PF00520"/>
    </source>
</evidence>
<dbReference type="AlphaFoldDB" id="A0AAD5F8V1"/>
<proteinExistence type="predicted"/>
<feature type="non-terminal residue" evidence="16">
    <location>
        <position position="87"/>
    </location>
</feature>
<reference evidence="16" key="1">
    <citation type="submission" date="2018-07" db="EMBL/GenBank/DDBJ databases">
        <title>Comparative genomics of catfishes provides insights into carnivory and benthic adaptation.</title>
        <authorList>
            <person name="Zhang Y."/>
            <person name="Wang D."/>
            <person name="Peng Z."/>
            <person name="Zheng S."/>
            <person name="Shao F."/>
            <person name="Tao W."/>
        </authorList>
    </citation>
    <scope>NUCLEOTIDE SEQUENCE</scope>
    <source>
        <strain evidence="16">Chongqing</strain>
    </source>
</reference>
<evidence type="ECO:0000256" key="14">
    <source>
        <dbReference type="SAM" id="Phobius"/>
    </source>
</evidence>
<dbReference type="GO" id="GO:0005245">
    <property type="term" value="F:voltage-gated calcium channel activity"/>
    <property type="evidence" value="ECO:0007669"/>
    <property type="project" value="UniProtKB-ARBA"/>
</dbReference>
<dbReference type="GO" id="GO:0034702">
    <property type="term" value="C:monoatomic ion channel complex"/>
    <property type="evidence" value="ECO:0007669"/>
    <property type="project" value="UniProtKB-KW"/>
</dbReference>
<keyword evidence="9 14" id="KW-1133">Transmembrane helix</keyword>
<dbReference type="InterPro" id="IPR027359">
    <property type="entry name" value="Volt_channel_dom_sf"/>
</dbReference>
<evidence type="ECO:0000313" key="17">
    <source>
        <dbReference type="Proteomes" id="UP001205998"/>
    </source>
</evidence>
<keyword evidence="12" id="KW-1015">Disulfide bond</keyword>
<evidence type="ECO:0000256" key="10">
    <source>
        <dbReference type="ARBA" id="ARBA00023065"/>
    </source>
</evidence>
<organism evidence="16 17">
    <name type="scientific">Silurus asotus</name>
    <name type="common">Amur catfish</name>
    <name type="synonym">Parasilurus asotus</name>
    <dbReference type="NCBI Taxonomy" id="30991"/>
    <lineage>
        <taxon>Eukaryota</taxon>
        <taxon>Metazoa</taxon>
        <taxon>Chordata</taxon>
        <taxon>Craniata</taxon>
        <taxon>Vertebrata</taxon>
        <taxon>Euteleostomi</taxon>
        <taxon>Actinopterygii</taxon>
        <taxon>Neopterygii</taxon>
        <taxon>Teleostei</taxon>
        <taxon>Ostariophysi</taxon>
        <taxon>Siluriformes</taxon>
        <taxon>Siluridae</taxon>
        <taxon>Silurus</taxon>
    </lineage>
</organism>
<keyword evidence="7" id="KW-0106">Calcium</keyword>
<dbReference type="Proteomes" id="UP001205998">
    <property type="component" value="Unassembled WGS sequence"/>
</dbReference>
<feature type="non-terminal residue" evidence="16">
    <location>
        <position position="1"/>
    </location>
</feature>
<feature type="transmembrane region" description="Helical" evidence="14">
    <location>
        <begin position="7"/>
        <end position="25"/>
    </location>
</feature>
<sequence>LHPFRPFEIIILLTIFANCVALAVFMPMPEEDTNNTNSNLESLEYIFLIIFTLECFLKIMAYGLLFHADAYLRNCWNILDFVIVTMG</sequence>
<keyword evidence="11 14" id="KW-0472">Membrane</keyword>
<keyword evidence="6" id="KW-0677">Repeat</keyword>
<keyword evidence="13" id="KW-0407">Ion channel</keyword>
<evidence type="ECO:0000256" key="13">
    <source>
        <dbReference type="ARBA" id="ARBA00023303"/>
    </source>
</evidence>
<evidence type="ECO:0000256" key="7">
    <source>
        <dbReference type="ARBA" id="ARBA00022837"/>
    </source>
</evidence>
<dbReference type="Gene3D" id="1.20.120.350">
    <property type="entry name" value="Voltage-gated potassium channels. Chain C"/>
    <property type="match status" value="1"/>
</dbReference>
<evidence type="ECO:0000256" key="12">
    <source>
        <dbReference type="ARBA" id="ARBA00023157"/>
    </source>
</evidence>
<evidence type="ECO:0000256" key="6">
    <source>
        <dbReference type="ARBA" id="ARBA00022737"/>
    </source>
</evidence>
<dbReference type="InterPro" id="IPR005821">
    <property type="entry name" value="Ion_trans_dom"/>
</dbReference>
<keyword evidence="3" id="KW-0109">Calcium transport</keyword>
<dbReference type="SUPFAM" id="SSF81324">
    <property type="entry name" value="Voltage-gated potassium channels"/>
    <property type="match status" value="1"/>
</dbReference>
<dbReference type="PANTHER" id="PTHR45628">
    <property type="entry name" value="VOLTAGE-DEPENDENT CALCIUM CHANNEL TYPE A SUBUNIT ALPHA-1"/>
    <property type="match status" value="1"/>
</dbReference>
<evidence type="ECO:0000256" key="1">
    <source>
        <dbReference type="ARBA" id="ARBA00004141"/>
    </source>
</evidence>
<dbReference type="EMBL" id="MU590735">
    <property type="protein sequence ID" value="KAI5607675.1"/>
    <property type="molecule type" value="Genomic_DNA"/>
</dbReference>
<gene>
    <name evidence="16" type="ORF">C0J50_1680</name>
</gene>
<comment type="subcellular location">
    <subcellularLocation>
        <location evidence="1">Membrane</location>
        <topology evidence="1">Multi-pass membrane protein</topology>
    </subcellularLocation>
</comment>
<keyword evidence="2" id="KW-0813">Transport</keyword>
<protein>
    <submittedName>
        <fullName evidence="16">Calcium channel, voltage-dependent, L type, alpha 1S subunit, a isoform X1</fullName>
    </submittedName>
</protein>
<evidence type="ECO:0000256" key="11">
    <source>
        <dbReference type="ARBA" id="ARBA00023136"/>
    </source>
</evidence>
<accession>A0AAD5F8V1</accession>
<evidence type="ECO:0000313" key="16">
    <source>
        <dbReference type="EMBL" id="KAI5607675.1"/>
    </source>
</evidence>
<evidence type="ECO:0000256" key="2">
    <source>
        <dbReference type="ARBA" id="ARBA00022448"/>
    </source>
</evidence>
<evidence type="ECO:0000256" key="3">
    <source>
        <dbReference type="ARBA" id="ARBA00022568"/>
    </source>
</evidence>
<evidence type="ECO:0000256" key="4">
    <source>
        <dbReference type="ARBA" id="ARBA00022673"/>
    </source>
</evidence>
<dbReference type="Pfam" id="PF00520">
    <property type="entry name" value="Ion_trans"/>
    <property type="match status" value="1"/>
</dbReference>
<feature type="transmembrane region" description="Helical" evidence="14">
    <location>
        <begin position="45"/>
        <end position="65"/>
    </location>
</feature>
<feature type="domain" description="Ion transport" evidence="15">
    <location>
        <begin position="5"/>
        <end position="86"/>
    </location>
</feature>
<evidence type="ECO:0000256" key="5">
    <source>
        <dbReference type="ARBA" id="ARBA00022692"/>
    </source>
</evidence>
<evidence type="ECO:0000256" key="9">
    <source>
        <dbReference type="ARBA" id="ARBA00022989"/>
    </source>
</evidence>
<keyword evidence="17" id="KW-1185">Reference proteome</keyword>
<keyword evidence="10" id="KW-0406">Ion transport</keyword>
<keyword evidence="4" id="KW-0107">Calcium channel</keyword>
<keyword evidence="8" id="KW-0851">Voltage-gated channel</keyword>
<name>A0AAD5F8V1_SILAS</name>
<comment type="caution">
    <text evidence="16">The sequence shown here is derived from an EMBL/GenBank/DDBJ whole genome shotgun (WGS) entry which is preliminary data.</text>
</comment>
<dbReference type="InterPro" id="IPR050599">
    <property type="entry name" value="VDCC_alpha-1_subunit"/>
</dbReference>
<keyword evidence="5 14" id="KW-0812">Transmembrane</keyword>